<comment type="similarity">
    <text evidence="1">Belongs to the carbohydrate kinase PfkB family.</text>
</comment>
<dbReference type="InterPro" id="IPR011611">
    <property type="entry name" value="PfkB_dom"/>
</dbReference>
<dbReference type="PANTHER" id="PTHR43320">
    <property type="entry name" value="SUGAR KINASE"/>
    <property type="match status" value="1"/>
</dbReference>
<dbReference type="GO" id="GO:0016301">
    <property type="term" value="F:kinase activity"/>
    <property type="evidence" value="ECO:0007669"/>
    <property type="project" value="UniProtKB-KW"/>
</dbReference>
<dbReference type="InterPro" id="IPR002173">
    <property type="entry name" value="Carboh/pur_kinase_PfkB_CS"/>
</dbReference>
<dbReference type="AlphaFoldDB" id="A0AAW1RCI0"/>
<evidence type="ECO:0000313" key="6">
    <source>
        <dbReference type="Proteomes" id="UP001445335"/>
    </source>
</evidence>
<dbReference type="PROSITE" id="PS00584">
    <property type="entry name" value="PFKB_KINASES_2"/>
    <property type="match status" value="1"/>
</dbReference>
<gene>
    <name evidence="5" type="ORF">WJX81_002890</name>
</gene>
<dbReference type="PANTHER" id="PTHR43320:SF1">
    <property type="entry name" value="OS01G0105900 PROTEIN"/>
    <property type="match status" value="1"/>
</dbReference>
<evidence type="ECO:0000256" key="2">
    <source>
        <dbReference type="ARBA" id="ARBA00022679"/>
    </source>
</evidence>
<keyword evidence="3" id="KW-0418">Kinase</keyword>
<keyword evidence="2" id="KW-0808">Transferase</keyword>
<reference evidence="5 6" key="1">
    <citation type="journal article" date="2024" name="Nat. Commun.">
        <title>Phylogenomics reveals the evolutionary origins of lichenization in chlorophyte algae.</title>
        <authorList>
            <person name="Puginier C."/>
            <person name="Libourel C."/>
            <person name="Otte J."/>
            <person name="Skaloud P."/>
            <person name="Haon M."/>
            <person name="Grisel S."/>
            <person name="Petersen M."/>
            <person name="Berrin J.G."/>
            <person name="Delaux P.M."/>
            <person name="Dal Grande F."/>
            <person name="Keller J."/>
        </authorList>
    </citation>
    <scope>NUCLEOTIDE SEQUENCE [LARGE SCALE GENOMIC DNA]</scope>
    <source>
        <strain evidence="5 6">SAG 245.80</strain>
    </source>
</reference>
<name>A0AAW1RCI0_9CHLO</name>
<protein>
    <recommendedName>
        <fullName evidence="4">Carbohydrate kinase PfkB domain-containing protein</fullName>
    </recommendedName>
</protein>
<dbReference type="CDD" id="cd01168">
    <property type="entry name" value="adenosine_kinase"/>
    <property type="match status" value="1"/>
</dbReference>
<dbReference type="InterPro" id="IPR029056">
    <property type="entry name" value="Ribokinase-like"/>
</dbReference>
<dbReference type="InterPro" id="IPR052700">
    <property type="entry name" value="Carb_kinase_PfkB-like"/>
</dbReference>
<dbReference type="EMBL" id="JALJOU010000046">
    <property type="protein sequence ID" value="KAK9831414.1"/>
    <property type="molecule type" value="Genomic_DNA"/>
</dbReference>
<evidence type="ECO:0000259" key="4">
    <source>
        <dbReference type="Pfam" id="PF00294"/>
    </source>
</evidence>
<accession>A0AAW1RCI0</accession>
<proteinExistence type="inferred from homology"/>
<dbReference type="Gene3D" id="3.40.1190.20">
    <property type="match status" value="1"/>
</dbReference>
<comment type="caution">
    <text evidence="5">The sequence shown here is derived from an EMBL/GenBank/DDBJ whole genome shotgun (WGS) entry which is preliminary data.</text>
</comment>
<evidence type="ECO:0000256" key="1">
    <source>
        <dbReference type="ARBA" id="ARBA00010688"/>
    </source>
</evidence>
<evidence type="ECO:0000313" key="5">
    <source>
        <dbReference type="EMBL" id="KAK9831414.1"/>
    </source>
</evidence>
<dbReference type="SUPFAM" id="SSF53613">
    <property type="entry name" value="Ribokinase-like"/>
    <property type="match status" value="1"/>
</dbReference>
<organism evidence="5 6">
    <name type="scientific">Elliptochloris bilobata</name>
    <dbReference type="NCBI Taxonomy" id="381761"/>
    <lineage>
        <taxon>Eukaryota</taxon>
        <taxon>Viridiplantae</taxon>
        <taxon>Chlorophyta</taxon>
        <taxon>core chlorophytes</taxon>
        <taxon>Trebouxiophyceae</taxon>
        <taxon>Trebouxiophyceae incertae sedis</taxon>
        <taxon>Elliptochloris clade</taxon>
        <taxon>Elliptochloris</taxon>
    </lineage>
</organism>
<keyword evidence="6" id="KW-1185">Reference proteome</keyword>
<dbReference type="Proteomes" id="UP001445335">
    <property type="component" value="Unassembled WGS sequence"/>
</dbReference>
<feature type="domain" description="Carbohydrate kinase PfkB" evidence="4">
    <location>
        <begin position="13"/>
        <end position="288"/>
    </location>
</feature>
<dbReference type="Pfam" id="PF00294">
    <property type="entry name" value="PfkB"/>
    <property type="match status" value="1"/>
</dbReference>
<sequence length="341" mass="34196">MAALLRGLAGCGWQTAPGGSAANVMRGLSSLADEGRRDLAFFGRVGNDAAGRDYARQLAAPNLRACLSVSNTGAATAACLCLVSPSGERTMRTSLGAAAELRSEAQLPRGWAEGAALVHCEGYVLYRPELARGVLRAARQAGALVSLDLASFEVVHGCADALLGLLHERALDIVFCNEQEAEALAKVAGVAVDGGRDGAVEAAQSFLLQSCRVAVVSRGAAGSVARCSSGARGASGAERVEVADTVGAGDGHTSGFLHAYLAGASLDACTACGCAVGAAAVQATGAGLGAGAWERVRQQVCGILAADRVGGCKGSAGPRMAADRAGTHANYPEACTPADRA</sequence>
<evidence type="ECO:0000256" key="3">
    <source>
        <dbReference type="ARBA" id="ARBA00022777"/>
    </source>
</evidence>